<keyword evidence="3" id="KW-1185">Reference proteome</keyword>
<dbReference type="EMBL" id="KE148156">
    <property type="protein sequence ID" value="EPE05432.1"/>
    <property type="molecule type" value="Genomic_DNA"/>
</dbReference>
<feature type="compositionally biased region" description="Polar residues" evidence="1">
    <location>
        <begin position="34"/>
        <end position="44"/>
    </location>
</feature>
<feature type="compositionally biased region" description="Polar residues" evidence="1">
    <location>
        <begin position="89"/>
        <end position="102"/>
    </location>
</feature>
<accession>S3BY06</accession>
<feature type="compositionally biased region" description="Basic and acidic residues" evidence="1">
    <location>
        <begin position="163"/>
        <end position="179"/>
    </location>
</feature>
<dbReference type="Proteomes" id="UP000016923">
    <property type="component" value="Unassembled WGS sequence"/>
</dbReference>
<feature type="region of interest" description="Disordered" evidence="1">
    <location>
        <begin position="1"/>
        <end position="315"/>
    </location>
</feature>
<feature type="compositionally biased region" description="Low complexity" evidence="1">
    <location>
        <begin position="624"/>
        <end position="636"/>
    </location>
</feature>
<proteinExistence type="predicted"/>
<feature type="compositionally biased region" description="Low complexity" evidence="1">
    <location>
        <begin position="572"/>
        <end position="585"/>
    </location>
</feature>
<feature type="compositionally biased region" description="Polar residues" evidence="1">
    <location>
        <begin position="256"/>
        <end position="267"/>
    </location>
</feature>
<name>S3BY06_OPHP1</name>
<protein>
    <recommendedName>
        <fullName evidence="4">Bgh specific protein</fullName>
    </recommendedName>
</protein>
<reference evidence="2 3" key="1">
    <citation type="journal article" date="2013" name="BMC Genomics">
        <title>The genome and transcriptome of the pine saprophyte Ophiostoma piceae, and a comparison with the bark beetle-associated pine pathogen Grosmannia clavigera.</title>
        <authorList>
            <person name="Haridas S."/>
            <person name="Wang Y."/>
            <person name="Lim L."/>
            <person name="Massoumi Alamouti S."/>
            <person name="Jackman S."/>
            <person name="Docking R."/>
            <person name="Robertson G."/>
            <person name="Birol I."/>
            <person name="Bohlmann J."/>
            <person name="Breuil C."/>
        </authorList>
    </citation>
    <scope>NUCLEOTIDE SEQUENCE [LARGE SCALE GENOMIC DNA]</scope>
    <source>
        <strain evidence="2 3">UAMH 11346</strain>
    </source>
</reference>
<evidence type="ECO:0000313" key="2">
    <source>
        <dbReference type="EMBL" id="EPE05432.1"/>
    </source>
</evidence>
<feature type="compositionally biased region" description="Polar residues" evidence="1">
    <location>
        <begin position="557"/>
        <end position="571"/>
    </location>
</feature>
<feature type="compositionally biased region" description="Low complexity" evidence="1">
    <location>
        <begin position="213"/>
        <end position="226"/>
    </location>
</feature>
<feature type="region of interest" description="Disordered" evidence="1">
    <location>
        <begin position="618"/>
        <end position="666"/>
    </location>
</feature>
<feature type="region of interest" description="Disordered" evidence="1">
    <location>
        <begin position="420"/>
        <end position="522"/>
    </location>
</feature>
<feature type="compositionally biased region" description="Low complexity" evidence="1">
    <location>
        <begin position="542"/>
        <end position="556"/>
    </location>
</feature>
<feature type="compositionally biased region" description="Basic and acidic residues" evidence="1">
    <location>
        <begin position="270"/>
        <end position="284"/>
    </location>
</feature>
<gene>
    <name evidence="2" type="ORF">F503_02171</name>
</gene>
<dbReference type="AlphaFoldDB" id="S3BY06"/>
<feature type="compositionally biased region" description="Low complexity" evidence="1">
    <location>
        <begin position="68"/>
        <end position="79"/>
    </location>
</feature>
<dbReference type="eggNOG" id="ENOG502SGHJ">
    <property type="taxonomic scope" value="Eukaryota"/>
</dbReference>
<feature type="compositionally biased region" description="Polar residues" evidence="1">
    <location>
        <begin position="773"/>
        <end position="783"/>
    </location>
</feature>
<feature type="compositionally biased region" description="Low complexity" evidence="1">
    <location>
        <begin position="45"/>
        <end position="55"/>
    </location>
</feature>
<evidence type="ECO:0000256" key="1">
    <source>
        <dbReference type="SAM" id="MobiDB-lite"/>
    </source>
</evidence>
<feature type="region of interest" description="Disordered" evidence="1">
    <location>
        <begin position="538"/>
        <end position="599"/>
    </location>
</feature>
<feature type="compositionally biased region" description="Low complexity" evidence="1">
    <location>
        <begin position="489"/>
        <end position="520"/>
    </location>
</feature>
<evidence type="ECO:0008006" key="4">
    <source>
        <dbReference type="Google" id="ProtNLM"/>
    </source>
</evidence>
<dbReference type="HOGENOM" id="CLU_005073_0_0_1"/>
<feature type="compositionally biased region" description="Polar residues" evidence="1">
    <location>
        <begin position="229"/>
        <end position="239"/>
    </location>
</feature>
<dbReference type="VEuPathDB" id="FungiDB:F503_02171"/>
<feature type="compositionally biased region" description="Polar residues" evidence="1">
    <location>
        <begin position="649"/>
        <end position="662"/>
    </location>
</feature>
<feature type="region of interest" description="Disordered" evidence="1">
    <location>
        <begin position="768"/>
        <end position="788"/>
    </location>
</feature>
<evidence type="ECO:0000313" key="3">
    <source>
        <dbReference type="Proteomes" id="UP000016923"/>
    </source>
</evidence>
<dbReference type="OrthoDB" id="5386674at2759"/>
<feature type="compositionally biased region" description="Basic and acidic residues" evidence="1">
    <location>
        <begin position="449"/>
        <end position="466"/>
    </location>
</feature>
<feature type="compositionally biased region" description="Polar residues" evidence="1">
    <location>
        <begin position="141"/>
        <end position="150"/>
    </location>
</feature>
<sequence length="928" mass="100246">MAATQHLHGLRPLPRSESLQKMLDLEKQFKASPTFESPTLDSISPQPQVQEMPMQPRHRDSRESVFLQSQQQGSSTSISVHRTGPASPLSITIPTLTESSNRGSKEEPAPRGMVTDSEVAKNGSGGDDDNNNGGDDDIKSEQSSICQSPSWEGYGQKKKDKKKKQEAEKQKRERDKTSQDPRLSAKRRTTNRLVKTPPAESTGSNYDRARPPSSTSTSVSSSTADTKSGRTTPSGQRSLIPSVWCAATGSGFSGPMTGQSYSRSASAIDTRTDKTETKTRELVNKRRKGKGKDDSDATRGKAYPPLSSRSHGLRNSLLPVHSRQTSASSLTAIPVYSNERTRTPKDDFLYATKNLSDQSVDYSTEPVMRGRQSAEPIPIPMTSGSYVRHVRAQSIERSIKGLMQEAALSDPNLLNAPNRMAFSYIGPSPEADKQETKNRPSSSQSKLGSGKEKKRMETEDTKKDTENSDTSTNFFTFETGPYVPPTPGPATSSSGIISSLKSRIGRRSSISSGSTSNTGKSFKERAMGAIYLQSMVPRPAESSYPSPSKKLSQKSSHTTVSGASAESSVQSEPEPALAAATPATAEKSESQTPTLHKEKIRFLPKVARVLGEINQQTMTLGTLSRSRPSEGSSTSSYHEDSSVPPSPASTPDTSRPQSTKGLSTAMEAQLGSTETLAADKEKGLSEGLGILDEAWSQSTIAPDNDAQSFVTTLTNQKSATSLRSQAGILNLKEAALLAQYDSLGTHPALKDDDGMRAHRTPQHMSAVKEDLVRTTTSDRSSPSAVYLQEARRSAPMVSSPLSKVIRSAKAMPRPPIVKLPQQKVDAGAESPTPPTRILTHEPGRLLQLAAKAPMAKMLVECCHCKFFHDMPSRVYECMAQPDAVVTDCVLGVSGAITTMVKCPWCSHNMSTQCCAGYAAVVYLKERLH</sequence>
<organism evidence="2 3">
    <name type="scientific">Ophiostoma piceae (strain UAMH 11346)</name>
    <name type="common">Sap stain fungus</name>
    <dbReference type="NCBI Taxonomy" id="1262450"/>
    <lineage>
        <taxon>Eukaryota</taxon>
        <taxon>Fungi</taxon>
        <taxon>Dikarya</taxon>
        <taxon>Ascomycota</taxon>
        <taxon>Pezizomycotina</taxon>
        <taxon>Sordariomycetes</taxon>
        <taxon>Sordariomycetidae</taxon>
        <taxon>Ophiostomatales</taxon>
        <taxon>Ophiostomataceae</taxon>
        <taxon>Ophiostoma</taxon>
    </lineage>
</organism>